<proteinExistence type="predicted"/>
<organism evidence="1 2">
    <name type="scientific">Gymnopus androsaceus JB14</name>
    <dbReference type="NCBI Taxonomy" id="1447944"/>
    <lineage>
        <taxon>Eukaryota</taxon>
        <taxon>Fungi</taxon>
        <taxon>Dikarya</taxon>
        <taxon>Basidiomycota</taxon>
        <taxon>Agaricomycotina</taxon>
        <taxon>Agaricomycetes</taxon>
        <taxon>Agaricomycetidae</taxon>
        <taxon>Agaricales</taxon>
        <taxon>Marasmiineae</taxon>
        <taxon>Omphalotaceae</taxon>
        <taxon>Gymnopus</taxon>
    </lineage>
</organism>
<dbReference type="Proteomes" id="UP000799118">
    <property type="component" value="Unassembled WGS sequence"/>
</dbReference>
<gene>
    <name evidence="1" type="ORF">BT96DRAFT_236015</name>
</gene>
<evidence type="ECO:0000313" key="2">
    <source>
        <dbReference type="Proteomes" id="UP000799118"/>
    </source>
</evidence>
<accession>A0A6A4IS13</accession>
<reference evidence="1" key="1">
    <citation type="journal article" date="2019" name="Environ. Microbiol.">
        <title>Fungal ecological strategies reflected in gene transcription - a case study of two litter decomposers.</title>
        <authorList>
            <person name="Barbi F."/>
            <person name="Kohler A."/>
            <person name="Barry K."/>
            <person name="Baskaran P."/>
            <person name="Daum C."/>
            <person name="Fauchery L."/>
            <person name="Ihrmark K."/>
            <person name="Kuo A."/>
            <person name="LaButti K."/>
            <person name="Lipzen A."/>
            <person name="Morin E."/>
            <person name="Grigoriev I.V."/>
            <person name="Henrissat B."/>
            <person name="Lindahl B."/>
            <person name="Martin F."/>
        </authorList>
    </citation>
    <scope>NUCLEOTIDE SEQUENCE</scope>
    <source>
        <strain evidence="1">JB14</strain>
    </source>
</reference>
<dbReference type="EMBL" id="ML769384">
    <property type="protein sequence ID" value="KAE9410724.1"/>
    <property type="molecule type" value="Genomic_DNA"/>
</dbReference>
<protein>
    <submittedName>
        <fullName evidence="1">Uncharacterized protein</fullName>
    </submittedName>
</protein>
<dbReference type="AlphaFoldDB" id="A0A6A4IS13"/>
<evidence type="ECO:0000313" key="1">
    <source>
        <dbReference type="EMBL" id="KAE9410724.1"/>
    </source>
</evidence>
<name>A0A6A4IS13_9AGAR</name>
<sequence length="140" mass="16582">MLERLQVFPRSCCSHERLSYSLVDWPSLPPVDCGCSNFRRAIRRCWLANQRSCCSWVRSRCFWSAARVARIPRCRRILRVERSARKIIWAGLQNILIMRTKRREATSLCLEINITDHMLPRLSNWERNLSRMLQTLFGTA</sequence>
<keyword evidence="2" id="KW-1185">Reference proteome</keyword>